<dbReference type="RefSeq" id="WP_311664129.1">
    <property type="nucleotide sequence ID" value="NZ_JAVRHT010000026.1"/>
</dbReference>
<evidence type="ECO:0000256" key="1">
    <source>
        <dbReference type="SAM" id="SignalP"/>
    </source>
</evidence>
<evidence type="ECO:0008006" key="4">
    <source>
        <dbReference type="Google" id="ProtNLM"/>
    </source>
</evidence>
<evidence type="ECO:0000313" key="2">
    <source>
        <dbReference type="EMBL" id="MDT0632335.1"/>
    </source>
</evidence>
<organism evidence="2 3">
    <name type="scientific">Rubrivirga litoralis</name>
    <dbReference type="NCBI Taxonomy" id="3075598"/>
    <lineage>
        <taxon>Bacteria</taxon>
        <taxon>Pseudomonadati</taxon>
        <taxon>Rhodothermota</taxon>
        <taxon>Rhodothermia</taxon>
        <taxon>Rhodothermales</taxon>
        <taxon>Rubricoccaceae</taxon>
        <taxon>Rubrivirga</taxon>
    </lineage>
</organism>
<dbReference type="Gene3D" id="2.60.40.1820">
    <property type="match status" value="1"/>
</dbReference>
<dbReference type="SUPFAM" id="SSF117070">
    <property type="entry name" value="LEA14-like"/>
    <property type="match status" value="1"/>
</dbReference>
<keyword evidence="3" id="KW-1185">Reference proteome</keyword>
<accession>A0ABU3BSS2</accession>
<keyword evidence="1" id="KW-0732">Signal</keyword>
<protein>
    <recommendedName>
        <fullName evidence="4">Late embryogenesis abundant protein</fullName>
    </recommendedName>
</protein>
<comment type="caution">
    <text evidence="2">The sequence shown here is derived from an EMBL/GenBank/DDBJ whole genome shotgun (WGS) entry which is preliminary data.</text>
</comment>
<feature type="signal peptide" evidence="1">
    <location>
        <begin position="1"/>
        <end position="28"/>
    </location>
</feature>
<evidence type="ECO:0000313" key="3">
    <source>
        <dbReference type="Proteomes" id="UP001267426"/>
    </source>
</evidence>
<proteinExistence type="predicted"/>
<dbReference type="Proteomes" id="UP001267426">
    <property type="component" value="Unassembled WGS sequence"/>
</dbReference>
<dbReference type="EMBL" id="JAVRHT010000026">
    <property type="protein sequence ID" value="MDT0632335.1"/>
    <property type="molecule type" value="Genomic_DNA"/>
</dbReference>
<feature type="chain" id="PRO_5046707543" description="Late embryogenesis abundant protein" evidence="1">
    <location>
        <begin position="29"/>
        <end position="199"/>
    </location>
</feature>
<reference evidence="2 3" key="1">
    <citation type="submission" date="2023-09" db="EMBL/GenBank/DDBJ databases">
        <authorList>
            <person name="Rey-Velasco X."/>
        </authorList>
    </citation>
    <scope>NUCLEOTIDE SEQUENCE [LARGE SCALE GENOMIC DNA]</scope>
    <source>
        <strain evidence="2 3">F394</strain>
    </source>
</reference>
<name>A0ABU3BSS2_9BACT</name>
<gene>
    <name evidence="2" type="ORF">RM540_11305</name>
</gene>
<sequence length="199" mass="21036">MPRTVPFFVALLAALLVAPGCTTIQQLAALRQVQFDLDRVSNGLVAGVDLDRIARGGDLGPADLARLGTAAARGEVPLRFTLHVGAENPADNPAAAQLVSLDWTLFLDGTETVSGVYNDDRLVPPGGVADLPIEMELDLVRFFGRNVGDLTTLVRNLAGADTRRQTVRLEARPTVSTPVGPIRYPGTISIDFPVGGAGR</sequence>